<feature type="region of interest" description="Disordered" evidence="1">
    <location>
        <begin position="472"/>
        <end position="495"/>
    </location>
</feature>
<sequence>MEKNRWDLRFQNSGSSQSEESALDLERNYCHHPNLPSSSPSPLQPFASGGQHSESNAAYFSWPTLSRLNDAAEDRANYFGNLQKGVLPETLGRLPTGQQATTLLELMTIRAFHSKILRRFSLGTAIGFRIRRGVLTDIPAILVFVARKVHRQWLSHVQCLPAALEGPGGVWCDVDVVEFSYYGAPAPTPKEELYTELVDGLRGSDPCIGSGSQVASQETYGTLGAIVRSRTGNQQVGFLTNRHVAVDLDYPNQKMFHPLPPSLGPGVYLGAVERATSFITDDLWYGIFAGTNPETFVRADGAFIPFAEDFNLNNVTTSVKGVGEIGDVHIIDLQSPINSLIGRQVMKVGRSSGLTTGTVMAYALEYNDEKGICFFTDFLVVGENQQTFDLEGDSGSLILLTGQNGEKPRPVGIIWGGTANRGRLKLKVGQPPVNWTSGVDLGRLLDLLELDLIATNEGFQAAVQDQRNASAAAIESTVGESPPAEREQSKEKTAERLEPFNLNIQQDLVDGESEQGPTPPFIHTEFHVEDGIESSSNVGHQFIPSFTGRSPMHQNNAQENKGSKSLSALRNGPDEDNYVSLQLGEPEPKRRKHSDTSLNVQESK</sequence>
<accession>A0A067GCH0</accession>
<evidence type="ECO:0000313" key="4">
    <source>
        <dbReference type="EMBL" id="KDO77393.1"/>
    </source>
</evidence>
<protein>
    <submittedName>
        <fullName evidence="4">Uncharacterized protein</fullName>
    </submittedName>
</protein>
<feature type="compositionally biased region" description="Polar residues" evidence="1">
    <location>
        <begin position="10"/>
        <end position="20"/>
    </location>
</feature>
<dbReference type="EMBL" id="KK784880">
    <property type="protein sequence ID" value="KDO77393.1"/>
    <property type="molecule type" value="Genomic_DNA"/>
</dbReference>
<feature type="region of interest" description="Disordered" evidence="1">
    <location>
        <begin position="533"/>
        <end position="604"/>
    </location>
</feature>
<feature type="compositionally biased region" description="Basic and acidic residues" evidence="1">
    <location>
        <begin position="483"/>
        <end position="495"/>
    </location>
</feature>
<feature type="region of interest" description="Disordered" evidence="1">
    <location>
        <begin position="1"/>
        <end position="50"/>
    </location>
</feature>
<dbReference type="InterPro" id="IPR057905">
    <property type="entry name" value="Nal1_N"/>
</dbReference>
<dbReference type="Pfam" id="PF25819">
    <property type="entry name" value="Nal1_C"/>
    <property type="match status" value="1"/>
</dbReference>
<name>A0A067GCH0_CITSI</name>
<dbReference type="InterPro" id="IPR009003">
    <property type="entry name" value="Peptidase_S1_PA"/>
</dbReference>
<dbReference type="InterPro" id="IPR057906">
    <property type="entry name" value="Nal1"/>
</dbReference>
<evidence type="ECO:0000259" key="2">
    <source>
        <dbReference type="Pfam" id="PF25608"/>
    </source>
</evidence>
<feature type="domain" description="Nal1 N-terminal" evidence="2">
    <location>
        <begin position="98"/>
        <end position="177"/>
    </location>
</feature>
<gene>
    <name evidence="4" type="ORF">CISIN_1g007436mg</name>
</gene>
<dbReference type="EMBL" id="KK784880">
    <property type="protein sequence ID" value="KDO77392.1"/>
    <property type="molecule type" value="Genomic_DNA"/>
</dbReference>
<dbReference type="SMR" id="A0A067GCH0"/>
<evidence type="ECO:0000313" key="5">
    <source>
        <dbReference type="Proteomes" id="UP000027120"/>
    </source>
</evidence>
<dbReference type="STRING" id="2711.A0A067GCH0"/>
<evidence type="ECO:0000256" key="1">
    <source>
        <dbReference type="SAM" id="MobiDB-lite"/>
    </source>
</evidence>
<dbReference type="KEGG" id="cit:102626549"/>
<organism evidence="4 5">
    <name type="scientific">Citrus sinensis</name>
    <name type="common">Sweet orange</name>
    <name type="synonym">Citrus aurantium var. sinensis</name>
    <dbReference type="NCBI Taxonomy" id="2711"/>
    <lineage>
        <taxon>Eukaryota</taxon>
        <taxon>Viridiplantae</taxon>
        <taxon>Streptophyta</taxon>
        <taxon>Embryophyta</taxon>
        <taxon>Tracheophyta</taxon>
        <taxon>Spermatophyta</taxon>
        <taxon>Magnoliopsida</taxon>
        <taxon>eudicotyledons</taxon>
        <taxon>Gunneridae</taxon>
        <taxon>Pentapetalae</taxon>
        <taxon>rosids</taxon>
        <taxon>malvids</taxon>
        <taxon>Sapindales</taxon>
        <taxon>Rutaceae</taxon>
        <taxon>Aurantioideae</taxon>
        <taxon>Citrus</taxon>
    </lineage>
</organism>
<feature type="compositionally biased region" description="Polar residues" evidence="1">
    <location>
        <begin position="552"/>
        <end position="568"/>
    </location>
</feature>
<dbReference type="AlphaFoldDB" id="A0A067GCH0"/>
<feature type="domain" description="Nal1 C-terminal" evidence="3">
    <location>
        <begin position="190"/>
        <end position="457"/>
    </location>
</feature>
<dbReference type="PaxDb" id="2711-XP_006468461.1"/>
<keyword evidence="5" id="KW-1185">Reference proteome</keyword>
<dbReference type="InterPro" id="IPR057904">
    <property type="entry name" value="Nal1_C"/>
</dbReference>
<feature type="compositionally biased region" description="Low complexity" evidence="1">
    <location>
        <begin position="33"/>
        <end position="48"/>
    </location>
</feature>
<proteinExistence type="predicted"/>
<dbReference type="SUPFAM" id="SSF50494">
    <property type="entry name" value="Trypsin-like serine proteases"/>
    <property type="match status" value="1"/>
</dbReference>
<dbReference type="PANTHER" id="PTHR31521:SF2">
    <property type="entry name" value="EXPRESSED PROTEIN"/>
    <property type="match status" value="1"/>
</dbReference>
<dbReference type="Pfam" id="PF25608">
    <property type="entry name" value="NAL1_N"/>
    <property type="match status" value="1"/>
</dbReference>
<reference evidence="4 5" key="1">
    <citation type="submission" date="2014-04" db="EMBL/GenBank/DDBJ databases">
        <authorList>
            <consortium name="International Citrus Genome Consortium"/>
            <person name="Gmitter F."/>
            <person name="Chen C."/>
            <person name="Farmerie W."/>
            <person name="Harkins T."/>
            <person name="Desany B."/>
            <person name="Mohiuddin M."/>
            <person name="Kodira C."/>
            <person name="Borodovsky M."/>
            <person name="Lomsadze A."/>
            <person name="Burns P."/>
            <person name="Jenkins J."/>
            <person name="Prochnik S."/>
            <person name="Shu S."/>
            <person name="Chapman J."/>
            <person name="Pitluck S."/>
            <person name="Schmutz J."/>
            <person name="Rokhsar D."/>
        </authorList>
    </citation>
    <scope>NUCLEOTIDE SEQUENCE</scope>
</reference>
<dbReference type="Proteomes" id="UP000027120">
    <property type="component" value="Unassembled WGS sequence"/>
</dbReference>
<dbReference type="OrthoDB" id="1881052at2759"/>
<dbReference type="eggNOG" id="ENOG502QQZI">
    <property type="taxonomic scope" value="Eukaryota"/>
</dbReference>
<dbReference type="PANTHER" id="PTHR31521">
    <property type="entry name" value="EXPRESSED PROTEIN"/>
    <property type="match status" value="1"/>
</dbReference>
<evidence type="ECO:0000259" key="3">
    <source>
        <dbReference type="Pfam" id="PF25819"/>
    </source>
</evidence>